<dbReference type="EMBL" id="CP025704">
    <property type="protein sequence ID" value="AUN97905.1"/>
    <property type="molecule type" value="Genomic_DNA"/>
</dbReference>
<evidence type="ECO:0000256" key="1">
    <source>
        <dbReference type="ARBA" id="ARBA00004496"/>
    </source>
</evidence>
<gene>
    <name evidence="6" type="ORF">C0V70_07250</name>
</gene>
<keyword evidence="7" id="KW-1185">Reference proteome</keyword>
<keyword evidence="4" id="KW-0238">DNA-binding</keyword>
<dbReference type="InterPro" id="IPR039422">
    <property type="entry name" value="MarR/SlyA-like"/>
</dbReference>
<dbReference type="SUPFAM" id="SSF46785">
    <property type="entry name" value="Winged helix' DNA-binding domain"/>
    <property type="match status" value="1"/>
</dbReference>
<dbReference type="Gene3D" id="1.10.10.10">
    <property type="entry name" value="Winged helix-like DNA-binding domain superfamily/Winged helix DNA-binding domain"/>
    <property type="match status" value="1"/>
</dbReference>
<dbReference type="GO" id="GO:0003700">
    <property type="term" value="F:DNA-binding transcription factor activity"/>
    <property type="evidence" value="ECO:0007669"/>
    <property type="project" value="InterPro"/>
</dbReference>
<sequence>MSKNKTSKIDSEKILHLDNQLCFKLYAASKAMTQAYAPLLAPLDLTYPQYLTMMVLWENDEIAVKDLGERLSLDSGTLSPLIKKLEAKKFLNKTRSDTDERVVTIKLTQKGIDLKKKALLIPPQIACQVELQEKEFFDLQKRLAHLIKNLTKPEDVN</sequence>
<dbReference type="GO" id="GO:0005737">
    <property type="term" value="C:cytoplasm"/>
    <property type="evidence" value="ECO:0007669"/>
    <property type="project" value="UniProtKB-SubCell"/>
</dbReference>
<protein>
    <submittedName>
        <fullName evidence="6">MarR family transcriptional regulator</fullName>
    </submittedName>
</protein>
<dbReference type="PRINTS" id="PR00598">
    <property type="entry name" value="HTHMARR"/>
</dbReference>
<comment type="subcellular location">
    <subcellularLocation>
        <location evidence="1">Cytoplasm</location>
    </subcellularLocation>
</comment>
<evidence type="ECO:0000313" key="6">
    <source>
        <dbReference type="EMBL" id="AUN97905.1"/>
    </source>
</evidence>
<dbReference type="InterPro" id="IPR000835">
    <property type="entry name" value="HTH_MarR-typ"/>
</dbReference>
<keyword evidence="5" id="KW-0804">Transcription</keyword>
<keyword evidence="3" id="KW-0805">Transcription regulation</keyword>
<evidence type="ECO:0000313" key="7">
    <source>
        <dbReference type="Proteomes" id="UP000235584"/>
    </source>
</evidence>
<dbReference type="PANTHER" id="PTHR33164:SF5">
    <property type="entry name" value="ORGANIC HYDROPEROXIDE RESISTANCE TRANSCRIPTIONAL REGULATOR"/>
    <property type="match status" value="1"/>
</dbReference>
<dbReference type="PANTHER" id="PTHR33164">
    <property type="entry name" value="TRANSCRIPTIONAL REGULATOR, MARR FAMILY"/>
    <property type="match status" value="1"/>
</dbReference>
<dbReference type="GO" id="GO:0006950">
    <property type="term" value="P:response to stress"/>
    <property type="evidence" value="ECO:0007669"/>
    <property type="project" value="TreeGrafter"/>
</dbReference>
<dbReference type="Proteomes" id="UP000235584">
    <property type="component" value="Chromosome"/>
</dbReference>
<dbReference type="FunFam" id="1.10.10.10:FF:000163">
    <property type="entry name" value="MarR family transcriptional regulator"/>
    <property type="match status" value="1"/>
</dbReference>
<dbReference type="InterPro" id="IPR036390">
    <property type="entry name" value="WH_DNA-bd_sf"/>
</dbReference>
<evidence type="ECO:0000256" key="4">
    <source>
        <dbReference type="ARBA" id="ARBA00023125"/>
    </source>
</evidence>
<dbReference type="PROSITE" id="PS50995">
    <property type="entry name" value="HTH_MARR_2"/>
    <property type="match status" value="1"/>
</dbReference>
<dbReference type="GO" id="GO:0003677">
    <property type="term" value="F:DNA binding"/>
    <property type="evidence" value="ECO:0007669"/>
    <property type="project" value="UniProtKB-KW"/>
</dbReference>
<evidence type="ECO:0000256" key="5">
    <source>
        <dbReference type="ARBA" id="ARBA00023163"/>
    </source>
</evidence>
<dbReference type="SMART" id="SM00347">
    <property type="entry name" value="HTH_MARR"/>
    <property type="match status" value="1"/>
</dbReference>
<reference evidence="6 7" key="1">
    <citation type="submission" date="2018-01" db="EMBL/GenBank/DDBJ databases">
        <title>Complete genome sequence of Bacteriovorax stolpii DSM12778.</title>
        <authorList>
            <person name="Tang B."/>
            <person name="Chang J."/>
        </authorList>
    </citation>
    <scope>NUCLEOTIDE SEQUENCE [LARGE SCALE GENOMIC DNA]</scope>
    <source>
        <strain evidence="6 7">DSM 12778</strain>
    </source>
</reference>
<dbReference type="InterPro" id="IPR055166">
    <property type="entry name" value="Transc_reg_Sar_Rot_HTH"/>
</dbReference>
<dbReference type="KEGG" id="bsto:C0V70_07250"/>
<accession>A0A2K9NS35</accession>
<name>A0A2K9NS35_BACTC</name>
<dbReference type="RefSeq" id="WP_102243198.1">
    <property type="nucleotide sequence ID" value="NZ_CP025704.1"/>
</dbReference>
<keyword evidence="2" id="KW-0963">Cytoplasm</keyword>
<evidence type="ECO:0000256" key="3">
    <source>
        <dbReference type="ARBA" id="ARBA00023015"/>
    </source>
</evidence>
<organism evidence="6 7">
    <name type="scientific">Bacteriovorax stolpii</name>
    <name type="common">Bdellovibrio stolpii</name>
    <dbReference type="NCBI Taxonomy" id="960"/>
    <lineage>
        <taxon>Bacteria</taxon>
        <taxon>Pseudomonadati</taxon>
        <taxon>Bdellovibrionota</taxon>
        <taxon>Bacteriovoracia</taxon>
        <taxon>Bacteriovoracales</taxon>
        <taxon>Bacteriovoracaceae</taxon>
        <taxon>Bacteriovorax</taxon>
    </lineage>
</organism>
<dbReference type="InterPro" id="IPR036388">
    <property type="entry name" value="WH-like_DNA-bd_sf"/>
</dbReference>
<dbReference type="AlphaFoldDB" id="A0A2K9NS35"/>
<dbReference type="Pfam" id="PF22381">
    <property type="entry name" value="Staph_reg_Sar_Rot"/>
    <property type="match status" value="1"/>
</dbReference>
<dbReference type="OrthoDB" id="9806864at2"/>
<proteinExistence type="predicted"/>
<evidence type="ECO:0000256" key="2">
    <source>
        <dbReference type="ARBA" id="ARBA00022490"/>
    </source>
</evidence>